<evidence type="ECO:0000256" key="11">
    <source>
        <dbReference type="ARBA" id="ARBA00049003"/>
    </source>
</evidence>
<comment type="cofactor">
    <cofactor evidence="2">
        <name>Mg(2+)</name>
        <dbReference type="ChEBI" id="CHEBI:18420"/>
    </cofactor>
</comment>
<dbReference type="PANTHER" id="PTHR46485">
    <property type="entry name" value="LIM DOMAIN KINASE 1"/>
    <property type="match status" value="1"/>
</dbReference>
<evidence type="ECO:0000256" key="13">
    <source>
        <dbReference type="ARBA" id="ARBA00051680"/>
    </source>
</evidence>
<sequence length="402" mass="45031">MVNVVRSASSRGEGTDRSIVSPSCQAIRAAVSSLYRLTDFHHEYIESGGFANVYKVTHLETGGVMALKLNKCCTIQTYKLSELELLKKLTHPNILQLYGACVARGRLHPLTEYFEDGTLAQLMNCKSSCLTFCSKTGIALDIARGMKYMHNADVCHRDLTVNNVLIRRLPRGMFKAVVADLGMALWTPANRKTRCPDWMSSICPAPWCLYQAEDVYSFGVILFSLVAGFGKNPCTKGDISGYYNVFARSFPANTPDMFIRLVFYCWSKYVHDRPTFQKCVECLTVLLFDACRMVRSDGGAATNPVDPEDQRRNSVAVPESATTCYQMLQEYFDANQEDETKTNSLGAMSLSAMMDIHDNGEEEPQCLPVNPRKETGQKDEQTITANEHVENVCNLMEKMDLE</sequence>
<evidence type="ECO:0000256" key="6">
    <source>
        <dbReference type="ARBA" id="ARBA00022679"/>
    </source>
</evidence>
<dbReference type="Pfam" id="PF07714">
    <property type="entry name" value="PK_Tyr_Ser-Thr"/>
    <property type="match status" value="1"/>
</dbReference>
<dbReference type="Gene3D" id="1.10.510.10">
    <property type="entry name" value="Transferase(Phosphotransferase) domain 1"/>
    <property type="match status" value="1"/>
</dbReference>
<organism evidence="16 17">
    <name type="scientific">Anopheles epiroticus</name>
    <dbReference type="NCBI Taxonomy" id="199890"/>
    <lineage>
        <taxon>Eukaryota</taxon>
        <taxon>Metazoa</taxon>
        <taxon>Ecdysozoa</taxon>
        <taxon>Arthropoda</taxon>
        <taxon>Hexapoda</taxon>
        <taxon>Insecta</taxon>
        <taxon>Pterygota</taxon>
        <taxon>Neoptera</taxon>
        <taxon>Endopterygota</taxon>
        <taxon>Diptera</taxon>
        <taxon>Nematocera</taxon>
        <taxon>Culicoidea</taxon>
        <taxon>Culicidae</taxon>
        <taxon>Anophelinae</taxon>
        <taxon>Anopheles</taxon>
    </lineage>
</organism>
<dbReference type="InterPro" id="IPR008266">
    <property type="entry name" value="Tyr_kinase_AS"/>
</dbReference>
<name>A0A182PTZ2_9DIPT</name>
<dbReference type="EC" id="2.7.12.1" evidence="4"/>
<keyword evidence="7" id="KW-0547">Nucleotide-binding</keyword>
<dbReference type="GO" id="GO:0004674">
    <property type="term" value="F:protein serine/threonine kinase activity"/>
    <property type="evidence" value="ECO:0007669"/>
    <property type="project" value="UniProtKB-KW"/>
</dbReference>
<dbReference type="SUPFAM" id="SSF56112">
    <property type="entry name" value="Protein kinase-like (PK-like)"/>
    <property type="match status" value="1"/>
</dbReference>
<dbReference type="PROSITE" id="PS50011">
    <property type="entry name" value="PROTEIN_KINASE_DOM"/>
    <property type="match status" value="1"/>
</dbReference>
<keyword evidence="17" id="KW-1185">Reference proteome</keyword>
<evidence type="ECO:0000256" key="10">
    <source>
        <dbReference type="ARBA" id="ARBA00023211"/>
    </source>
</evidence>
<evidence type="ECO:0000256" key="4">
    <source>
        <dbReference type="ARBA" id="ARBA00013203"/>
    </source>
</evidence>
<dbReference type="EnsemblMetazoa" id="AEPI010428-RA">
    <property type="protein sequence ID" value="AEPI010428-PA"/>
    <property type="gene ID" value="AEPI010428"/>
</dbReference>
<comment type="catalytic activity">
    <reaction evidence="13">
        <text>L-tyrosyl-[protein] + ATP = O-phospho-L-tyrosyl-[protein] + ADP + H(+)</text>
        <dbReference type="Rhea" id="RHEA:10596"/>
        <dbReference type="Rhea" id="RHEA-COMP:10136"/>
        <dbReference type="Rhea" id="RHEA-COMP:20101"/>
        <dbReference type="ChEBI" id="CHEBI:15378"/>
        <dbReference type="ChEBI" id="CHEBI:30616"/>
        <dbReference type="ChEBI" id="CHEBI:46858"/>
        <dbReference type="ChEBI" id="CHEBI:61978"/>
        <dbReference type="ChEBI" id="CHEBI:456216"/>
        <dbReference type="EC" id="2.7.12.1"/>
    </reaction>
</comment>
<dbReference type="InterPro" id="IPR000719">
    <property type="entry name" value="Prot_kinase_dom"/>
</dbReference>
<accession>A0A182PTZ2</accession>
<comment type="catalytic activity">
    <reaction evidence="12">
        <text>L-threonyl-[protein] + ATP = O-phospho-L-threonyl-[protein] + ADP + H(+)</text>
        <dbReference type="Rhea" id="RHEA:46608"/>
        <dbReference type="Rhea" id="RHEA-COMP:11060"/>
        <dbReference type="Rhea" id="RHEA-COMP:11605"/>
        <dbReference type="ChEBI" id="CHEBI:15378"/>
        <dbReference type="ChEBI" id="CHEBI:30013"/>
        <dbReference type="ChEBI" id="CHEBI:30616"/>
        <dbReference type="ChEBI" id="CHEBI:61977"/>
        <dbReference type="ChEBI" id="CHEBI:456216"/>
        <dbReference type="EC" id="2.7.12.1"/>
    </reaction>
</comment>
<dbReference type="AlphaFoldDB" id="A0A182PTZ2"/>
<comment type="catalytic activity">
    <reaction evidence="11">
        <text>L-seryl-[protein] + ATP = O-phospho-L-seryl-[protein] + ADP + H(+)</text>
        <dbReference type="Rhea" id="RHEA:17989"/>
        <dbReference type="Rhea" id="RHEA-COMP:9863"/>
        <dbReference type="Rhea" id="RHEA-COMP:11604"/>
        <dbReference type="ChEBI" id="CHEBI:15378"/>
        <dbReference type="ChEBI" id="CHEBI:29999"/>
        <dbReference type="ChEBI" id="CHEBI:30616"/>
        <dbReference type="ChEBI" id="CHEBI:83421"/>
        <dbReference type="ChEBI" id="CHEBI:456216"/>
        <dbReference type="EC" id="2.7.12.1"/>
    </reaction>
</comment>
<dbReference type="Proteomes" id="UP000075885">
    <property type="component" value="Unassembled WGS sequence"/>
</dbReference>
<evidence type="ECO:0000256" key="3">
    <source>
        <dbReference type="ARBA" id="ARBA00005843"/>
    </source>
</evidence>
<dbReference type="PANTHER" id="PTHR46485:SF5">
    <property type="entry name" value="CENTER DIVIDER, ISOFORM A"/>
    <property type="match status" value="1"/>
</dbReference>
<dbReference type="InterPro" id="IPR001245">
    <property type="entry name" value="Ser-Thr/Tyr_kinase_cat_dom"/>
</dbReference>
<reference evidence="16" key="2">
    <citation type="submission" date="2020-05" db="UniProtKB">
        <authorList>
            <consortium name="EnsemblMetazoa"/>
        </authorList>
    </citation>
    <scope>IDENTIFICATION</scope>
    <source>
        <strain evidence="16">Epiroticus2</strain>
    </source>
</reference>
<evidence type="ECO:0000256" key="1">
    <source>
        <dbReference type="ARBA" id="ARBA00001936"/>
    </source>
</evidence>
<dbReference type="PROSITE" id="PS00109">
    <property type="entry name" value="PROTEIN_KINASE_TYR"/>
    <property type="match status" value="1"/>
</dbReference>
<evidence type="ECO:0000313" key="17">
    <source>
        <dbReference type="Proteomes" id="UP000075885"/>
    </source>
</evidence>
<evidence type="ECO:0000256" key="14">
    <source>
        <dbReference type="SAM" id="MobiDB-lite"/>
    </source>
</evidence>
<dbReference type="GO" id="GO:0004712">
    <property type="term" value="F:protein serine/threonine/tyrosine kinase activity"/>
    <property type="evidence" value="ECO:0007669"/>
    <property type="project" value="UniProtKB-EC"/>
</dbReference>
<dbReference type="GO" id="GO:0030036">
    <property type="term" value="P:actin cytoskeleton organization"/>
    <property type="evidence" value="ECO:0007669"/>
    <property type="project" value="TreeGrafter"/>
</dbReference>
<keyword evidence="5" id="KW-0723">Serine/threonine-protein kinase</keyword>
<comment type="similarity">
    <text evidence="3">Belongs to the protein kinase superfamily. TKL Ser/Thr protein kinase family.</text>
</comment>
<keyword evidence="9" id="KW-0067">ATP-binding</keyword>
<dbReference type="GO" id="GO:0046872">
    <property type="term" value="F:metal ion binding"/>
    <property type="evidence" value="ECO:0007669"/>
    <property type="project" value="UniProtKB-KW"/>
</dbReference>
<protein>
    <recommendedName>
        <fullName evidence="4">dual-specificity kinase</fullName>
        <ecNumber evidence="4">2.7.12.1</ecNumber>
    </recommendedName>
</protein>
<evidence type="ECO:0000256" key="5">
    <source>
        <dbReference type="ARBA" id="ARBA00022527"/>
    </source>
</evidence>
<feature type="domain" description="Protein kinase" evidence="15">
    <location>
        <begin position="39"/>
        <end position="287"/>
    </location>
</feature>
<comment type="cofactor">
    <cofactor evidence="1">
        <name>Mn(2+)</name>
        <dbReference type="ChEBI" id="CHEBI:29035"/>
    </cofactor>
</comment>
<dbReference type="InterPro" id="IPR011009">
    <property type="entry name" value="Kinase-like_dom_sf"/>
</dbReference>
<evidence type="ECO:0000256" key="8">
    <source>
        <dbReference type="ARBA" id="ARBA00022777"/>
    </source>
</evidence>
<evidence type="ECO:0000313" key="16">
    <source>
        <dbReference type="EnsemblMetazoa" id="AEPI010428-PA"/>
    </source>
</evidence>
<dbReference type="VEuPathDB" id="VectorBase:AEPI010428"/>
<feature type="region of interest" description="Disordered" evidence="14">
    <location>
        <begin position="360"/>
        <end position="379"/>
    </location>
</feature>
<evidence type="ECO:0000256" key="12">
    <source>
        <dbReference type="ARBA" id="ARBA00049308"/>
    </source>
</evidence>
<evidence type="ECO:0000256" key="2">
    <source>
        <dbReference type="ARBA" id="ARBA00001946"/>
    </source>
</evidence>
<evidence type="ECO:0000256" key="9">
    <source>
        <dbReference type="ARBA" id="ARBA00022840"/>
    </source>
</evidence>
<reference evidence="17" key="1">
    <citation type="submission" date="2013-03" db="EMBL/GenBank/DDBJ databases">
        <title>The Genome Sequence of Anopheles epiroticus epiroticus2.</title>
        <authorList>
            <consortium name="The Broad Institute Genomics Platform"/>
            <person name="Neafsey D.E."/>
            <person name="Howell P."/>
            <person name="Walker B."/>
            <person name="Young S.K."/>
            <person name="Zeng Q."/>
            <person name="Gargeya S."/>
            <person name="Fitzgerald M."/>
            <person name="Haas B."/>
            <person name="Abouelleil A."/>
            <person name="Allen A.W."/>
            <person name="Alvarado L."/>
            <person name="Arachchi H.M."/>
            <person name="Berlin A.M."/>
            <person name="Chapman S.B."/>
            <person name="Gainer-Dewar J."/>
            <person name="Goldberg J."/>
            <person name="Griggs A."/>
            <person name="Gujja S."/>
            <person name="Hansen M."/>
            <person name="Howarth C."/>
            <person name="Imamovic A."/>
            <person name="Ireland A."/>
            <person name="Larimer J."/>
            <person name="McCowan C."/>
            <person name="Murphy C."/>
            <person name="Pearson M."/>
            <person name="Poon T.W."/>
            <person name="Priest M."/>
            <person name="Roberts A."/>
            <person name="Saif S."/>
            <person name="Shea T."/>
            <person name="Sisk P."/>
            <person name="Sykes S."/>
            <person name="Wortman J."/>
            <person name="Nusbaum C."/>
            <person name="Birren B."/>
        </authorList>
    </citation>
    <scope>NUCLEOTIDE SEQUENCE [LARGE SCALE GENOMIC DNA]</scope>
    <source>
        <strain evidence="17">Epiroticus2</strain>
    </source>
</reference>
<dbReference type="InterPro" id="IPR050940">
    <property type="entry name" value="Actin_reg-Ser/Thr_kinase"/>
</dbReference>
<evidence type="ECO:0000256" key="7">
    <source>
        <dbReference type="ARBA" id="ARBA00022741"/>
    </source>
</evidence>
<dbReference type="GO" id="GO:0005524">
    <property type="term" value="F:ATP binding"/>
    <property type="evidence" value="ECO:0007669"/>
    <property type="project" value="UniProtKB-KW"/>
</dbReference>
<proteinExistence type="inferred from homology"/>
<dbReference type="GO" id="GO:0005737">
    <property type="term" value="C:cytoplasm"/>
    <property type="evidence" value="ECO:0007669"/>
    <property type="project" value="TreeGrafter"/>
</dbReference>
<keyword evidence="6" id="KW-0808">Transferase</keyword>
<keyword evidence="8" id="KW-0418">Kinase</keyword>
<evidence type="ECO:0000259" key="15">
    <source>
        <dbReference type="PROSITE" id="PS50011"/>
    </source>
</evidence>
<keyword evidence="10" id="KW-0464">Manganese</keyword>
<dbReference type="GO" id="GO:0005634">
    <property type="term" value="C:nucleus"/>
    <property type="evidence" value="ECO:0007669"/>
    <property type="project" value="TreeGrafter"/>
</dbReference>
<dbReference type="STRING" id="199890.A0A182PTZ2"/>